<dbReference type="SUPFAM" id="SSF53335">
    <property type="entry name" value="S-adenosyl-L-methionine-dependent methyltransferases"/>
    <property type="match status" value="1"/>
</dbReference>
<dbReference type="InterPro" id="IPR050602">
    <property type="entry name" value="Malonyl-ACP_OMT"/>
</dbReference>
<dbReference type="Proteomes" id="UP000182373">
    <property type="component" value="Chromosome"/>
</dbReference>
<dbReference type="CDD" id="cd02440">
    <property type="entry name" value="AdoMet_MTases"/>
    <property type="match status" value="1"/>
</dbReference>
<dbReference type="PANTHER" id="PTHR13090:SF1">
    <property type="entry name" value="ARGININE-HYDROXYLASE NDUFAF5, MITOCHONDRIAL"/>
    <property type="match status" value="1"/>
</dbReference>
<sequence length="295" mass="31616">MLGVMSDDVLIFDRHAVRLHRDRAARHGITSVADVLDELAGRLLDRLDDVTRTFSHALDIGGRGRIAPLLRARGIHTVSCDLSPSMASLSGTPCLAADEEWLPFAPASFDLIVASMSLHWINDLPGALVQIRQALKPDGLFLASMPVLGTLDTLREALSRAEDSLTGGASPRVAPFATLQDGAALLQRAGFALPVADQDEVTLLYTTPMALLHDLRAAGETNAVRLRDRSIPPLSLFPLALSHLTQEGQPHMQARLRLAMLTGWGPADSQPKPARRGSGQVSLADILGPPPREPG</sequence>
<dbReference type="GO" id="GO:0008757">
    <property type="term" value="F:S-adenosylmethionine-dependent methyltransferase activity"/>
    <property type="evidence" value="ECO:0007669"/>
    <property type="project" value="InterPro"/>
</dbReference>
<name>A0AAC9K962_9PROT</name>
<evidence type="ECO:0000313" key="6">
    <source>
        <dbReference type="Proteomes" id="UP000182373"/>
    </source>
</evidence>
<feature type="domain" description="Methyltransferase type 11" evidence="4">
    <location>
        <begin position="58"/>
        <end position="142"/>
    </location>
</feature>
<proteinExistence type="predicted"/>
<dbReference type="AlphaFoldDB" id="A0AAC9K962"/>
<dbReference type="PANTHER" id="PTHR13090">
    <property type="entry name" value="ARGININE-HYDROXYLASE NDUFAF5, MITOCHONDRIAL"/>
    <property type="match status" value="1"/>
</dbReference>
<organism evidence="5 6">
    <name type="scientific">Granulibacter bethesdensis</name>
    <dbReference type="NCBI Taxonomy" id="364410"/>
    <lineage>
        <taxon>Bacteria</taxon>
        <taxon>Pseudomonadati</taxon>
        <taxon>Pseudomonadota</taxon>
        <taxon>Alphaproteobacteria</taxon>
        <taxon>Acetobacterales</taxon>
        <taxon>Acetobacteraceae</taxon>
        <taxon>Granulibacter</taxon>
    </lineage>
</organism>
<dbReference type="EMBL" id="CP018191">
    <property type="protein sequence ID" value="APH53834.1"/>
    <property type="molecule type" value="Genomic_DNA"/>
</dbReference>
<dbReference type="GO" id="GO:0032259">
    <property type="term" value="P:methylation"/>
    <property type="evidence" value="ECO:0007669"/>
    <property type="project" value="UniProtKB-KW"/>
</dbReference>
<accession>A0AAC9K962</accession>
<evidence type="ECO:0000259" key="4">
    <source>
        <dbReference type="Pfam" id="PF08241"/>
    </source>
</evidence>
<dbReference type="Pfam" id="PF08241">
    <property type="entry name" value="Methyltransf_11"/>
    <property type="match status" value="1"/>
</dbReference>
<evidence type="ECO:0000313" key="5">
    <source>
        <dbReference type="EMBL" id="APH53834.1"/>
    </source>
</evidence>
<protein>
    <submittedName>
        <fullName evidence="5">Biotin synthesis protein bioC</fullName>
    </submittedName>
</protein>
<gene>
    <name evidence="5" type="ORF">GbCGDNIH9_0593</name>
</gene>
<evidence type="ECO:0000256" key="2">
    <source>
        <dbReference type="ARBA" id="ARBA00022679"/>
    </source>
</evidence>
<feature type="region of interest" description="Disordered" evidence="3">
    <location>
        <begin position="265"/>
        <end position="295"/>
    </location>
</feature>
<keyword evidence="1" id="KW-0489">Methyltransferase</keyword>
<dbReference type="InterPro" id="IPR013216">
    <property type="entry name" value="Methyltransf_11"/>
</dbReference>
<dbReference type="InterPro" id="IPR029063">
    <property type="entry name" value="SAM-dependent_MTases_sf"/>
</dbReference>
<keyword evidence="2" id="KW-0808">Transferase</keyword>
<evidence type="ECO:0000256" key="3">
    <source>
        <dbReference type="SAM" id="MobiDB-lite"/>
    </source>
</evidence>
<evidence type="ECO:0000256" key="1">
    <source>
        <dbReference type="ARBA" id="ARBA00022603"/>
    </source>
</evidence>
<dbReference type="Gene3D" id="3.40.50.150">
    <property type="entry name" value="Vaccinia Virus protein VP39"/>
    <property type="match status" value="1"/>
</dbReference>
<reference evidence="6" key="1">
    <citation type="submission" date="2016-11" db="EMBL/GenBank/DDBJ databases">
        <title>Comparative genomic and phenotypic analysis of Granulibacter bethesdensis clinical isolates from patients with chronic granulomatous disease.</title>
        <authorList>
            <person name="Zarember K.A."/>
            <person name="Porcella S.F."/>
            <person name="Chu J."/>
            <person name="Ding L."/>
            <person name="Dahlstrom E."/>
            <person name="Barbian K."/>
            <person name="Martens C."/>
            <person name="Sykora L."/>
            <person name="Kramer S."/>
            <person name="Pettinato A.M."/>
            <person name="Hong H."/>
            <person name="Wald G."/>
            <person name="Berg L.J."/>
            <person name="Rogge L.S."/>
            <person name="Greenberg D.E."/>
            <person name="Falcone E.L."/>
            <person name="Neves J.F."/>
            <person name="Simoes M.J."/>
            <person name="Casal M."/>
            <person name="Rodriguez-Lopez F.C."/>
            <person name="Zelazny A."/>
            <person name="Gallin J.I."/>
            <person name="Holland S.M."/>
        </authorList>
    </citation>
    <scope>NUCLEOTIDE SEQUENCE [LARGE SCALE GENOMIC DNA]</scope>
    <source>
        <strain evidence="6">NIH9.1</strain>
    </source>
</reference>